<reference evidence="11" key="2">
    <citation type="journal article" date="2013" name="Stand. Genomic Sci.">
        <title>Complete genome sequence of Desulfocapsa sulfexigens, a marine deltaproteobacterium specialized in disproportionating inorganic sulfur compounds.</title>
        <authorList>
            <person name="Finster K.W."/>
            <person name="Kjeldsen K.U."/>
            <person name="Kube M."/>
            <person name="Reinhardt R."/>
            <person name="Mussmann M."/>
            <person name="Amann R."/>
            <person name="Schreiber L."/>
        </authorList>
    </citation>
    <scope>NUCLEOTIDE SEQUENCE [LARGE SCALE GENOMIC DNA]</scope>
    <source>
        <strain evidence="11">DSM 10523 / SB164P1</strain>
    </source>
</reference>
<proteinExistence type="inferred from homology"/>
<organism evidence="10 11">
    <name type="scientific">Pseudodesulfovibrio piezophilus (strain DSM 21447 / JCM 15486 / C1TLV30)</name>
    <name type="common">Desulfovibrio piezophilus</name>
    <dbReference type="NCBI Taxonomy" id="1322246"/>
    <lineage>
        <taxon>Bacteria</taxon>
        <taxon>Pseudomonadati</taxon>
        <taxon>Thermodesulfobacteriota</taxon>
        <taxon>Desulfovibrionia</taxon>
        <taxon>Desulfovibrionales</taxon>
        <taxon>Desulfovibrionaceae</taxon>
    </lineage>
</organism>
<dbReference type="Gene3D" id="3.30.160.70">
    <property type="entry name" value="Methylated DNA-protein cysteine methyltransferase domain"/>
    <property type="match status" value="1"/>
</dbReference>
<dbReference type="SUPFAM" id="SSF46767">
    <property type="entry name" value="Methylated DNA-protein cysteine methyltransferase, C-terminal domain"/>
    <property type="match status" value="1"/>
</dbReference>
<keyword evidence="11" id="KW-1185">Reference proteome</keyword>
<dbReference type="eggNOG" id="COG0350">
    <property type="taxonomic scope" value="Bacteria"/>
</dbReference>
<dbReference type="EC" id="2.1.1.63" evidence="3"/>
<evidence type="ECO:0000256" key="4">
    <source>
        <dbReference type="ARBA" id="ARBA00022603"/>
    </source>
</evidence>
<gene>
    <name evidence="10" type="ordered locus">BN4_11906</name>
</gene>
<dbReference type="Gene3D" id="1.10.10.10">
    <property type="entry name" value="Winged helix-like DNA-binding domain superfamily/Winged helix DNA-binding domain"/>
    <property type="match status" value="1"/>
</dbReference>
<evidence type="ECO:0000313" key="11">
    <source>
        <dbReference type="Proteomes" id="UP000011724"/>
    </source>
</evidence>
<accession>M1WK81</accession>
<evidence type="ECO:0000256" key="5">
    <source>
        <dbReference type="ARBA" id="ARBA00022679"/>
    </source>
</evidence>
<dbReference type="PANTHER" id="PTHR10815:SF5">
    <property type="entry name" value="METHYLATED-DNA--PROTEIN-CYSTEINE METHYLTRANSFERASE"/>
    <property type="match status" value="1"/>
</dbReference>
<dbReference type="Proteomes" id="UP000011724">
    <property type="component" value="Chromosome"/>
</dbReference>
<comment type="catalytic activity">
    <reaction evidence="8">
        <text>a 6-O-methyl-2'-deoxyguanosine in DNA + L-cysteinyl-[protein] = S-methyl-L-cysteinyl-[protein] + a 2'-deoxyguanosine in DNA</text>
        <dbReference type="Rhea" id="RHEA:24000"/>
        <dbReference type="Rhea" id="RHEA-COMP:10131"/>
        <dbReference type="Rhea" id="RHEA-COMP:10132"/>
        <dbReference type="Rhea" id="RHEA-COMP:11367"/>
        <dbReference type="Rhea" id="RHEA-COMP:11368"/>
        <dbReference type="ChEBI" id="CHEBI:29950"/>
        <dbReference type="ChEBI" id="CHEBI:82612"/>
        <dbReference type="ChEBI" id="CHEBI:85445"/>
        <dbReference type="ChEBI" id="CHEBI:85448"/>
        <dbReference type="EC" id="2.1.1.63"/>
    </reaction>
</comment>
<reference evidence="10 11" key="1">
    <citation type="journal article" date="2013" name="PLoS ONE">
        <title>The first genomic and proteomic characterization of a deep-sea sulfate reducer: insights into the piezophilic lifestyle of Desulfovibrio piezophilus.</title>
        <authorList>
            <person name="Pradel N."/>
            <person name="Ji B."/>
            <person name="Gimenez G."/>
            <person name="Talla E."/>
            <person name="Lenoble P."/>
            <person name="Garel M."/>
            <person name="Tamburini C."/>
            <person name="Fourquet P."/>
            <person name="Lebrun R."/>
            <person name="Bertin P."/>
            <person name="Denis Y."/>
            <person name="Pophillat M."/>
            <person name="Barbe V."/>
            <person name="Ollivier B."/>
            <person name="Dolla A."/>
        </authorList>
    </citation>
    <scope>NUCLEOTIDE SEQUENCE [LARGE SCALE GENOMIC DNA]</scope>
    <source>
        <strain evidence="11">DSM 10523 / SB164P1</strain>
    </source>
</reference>
<dbReference type="GO" id="GO:0006281">
    <property type="term" value="P:DNA repair"/>
    <property type="evidence" value="ECO:0007669"/>
    <property type="project" value="UniProtKB-KW"/>
</dbReference>
<dbReference type="InterPro" id="IPR036217">
    <property type="entry name" value="MethylDNA_cys_MeTrfase_DNAb"/>
</dbReference>
<name>M1WK81_PSEP2</name>
<dbReference type="FunFam" id="1.10.10.10:FF:000214">
    <property type="entry name" value="Methylated-DNA--protein-cysteine methyltransferase"/>
    <property type="match status" value="1"/>
</dbReference>
<dbReference type="EMBL" id="FO203427">
    <property type="protein sequence ID" value="CCH49141.1"/>
    <property type="molecule type" value="Genomic_DNA"/>
</dbReference>
<comment type="catalytic activity">
    <reaction evidence="1">
        <text>a 4-O-methyl-thymidine in DNA + L-cysteinyl-[protein] = a thymidine in DNA + S-methyl-L-cysteinyl-[protein]</text>
        <dbReference type="Rhea" id="RHEA:53428"/>
        <dbReference type="Rhea" id="RHEA-COMP:10131"/>
        <dbReference type="Rhea" id="RHEA-COMP:10132"/>
        <dbReference type="Rhea" id="RHEA-COMP:13555"/>
        <dbReference type="Rhea" id="RHEA-COMP:13556"/>
        <dbReference type="ChEBI" id="CHEBI:29950"/>
        <dbReference type="ChEBI" id="CHEBI:82612"/>
        <dbReference type="ChEBI" id="CHEBI:137386"/>
        <dbReference type="ChEBI" id="CHEBI:137387"/>
        <dbReference type="EC" id="2.1.1.63"/>
    </reaction>
</comment>
<evidence type="ECO:0000256" key="2">
    <source>
        <dbReference type="ARBA" id="ARBA00008711"/>
    </source>
</evidence>
<dbReference type="STRING" id="1322246.BN4_11906"/>
<evidence type="ECO:0000256" key="6">
    <source>
        <dbReference type="ARBA" id="ARBA00022763"/>
    </source>
</evidence>
<dbReference type="KEGG" id="dpi:BN4_11906"/>
<dbReference type="InterPro" id="IPR036388">
    <property type="entry name" value="WH-like_DNA-bd_sf"/>
</dbReference>
<evidence type="ECO:0000256" key="7">
    <source>
        <dbReference type="ARBA" id="ARBA00023204"/>
    </source>
</evidence>
<comment type="similarity">
    <text evidence="2">Belongs to the MGMT family.</text>
</comment>
<dbReference type="BioCyc" id="DPIE1322246:BN4_RS09560-MONOMER"/>
<dbReference type="PANTHER" id="PTHR10815">
    <property type="entry name" value="METHYLATED-DNA--PROTEIN-CYSTEINE METHYLTRANSFERASE"/>
    <property type="match status" value="1"/>
</dbReference>
<keyword evidence="6" id="KW-0227">DNA damage</keyword>
<dbReference type="SUPFAM" id="SSF53155">
    <property type="entry name" value="Methylated DNA-protein cysteine methyltransferase domain"/>
    <property type="match status" value="1"/>
</dbReference>
<evidence type="ECO:0000256" key="3">
    <source>
        <dbReference type="ARBA" id="ARBA00011918"/>
    </source>
</evidence>
<dbReference type="NCBIfam" id="TIGR00589">
    <property type="entry name" value="ogt"/>
    <property type="match status" value="1"/>
</dbReference>
<dbReference type="AlphaFoldDB" id="M1WK81"/>
<dbReference type="PATRIC" id="fig|879567.3.peg.2016"/>
<keyword evidence="4 10" id="KW-0489">Methyltransferase</keyword>
<dbReference type="CDD" id="cd06445">
    <property type="entry name" value="ATase"/>
    <property type="match status" value="1"/>
</dbReference>
<keyword evidence="7" id="KW-0234">DNA repair</keyword>
<sequence>MLIHSVLTESFLGLVMMAATEHGLCAVEFGESESALNLSLAARFPKAEIRAGDASMIEQAGALADFIKQPIGEFPLPLDIQGTAFQQRVWLELRTIPAGETRTYSDVAEALDCPKSARAVAGACARNRLAVVIPCHRVVGKNGALTGYYWGIERKKALLKNERTLTP</sequence>
<dbReference type="InterPro" id="IPR036631">
    <property type="entry name" value="MGMT_N_sf"/>
</dbReference>
<dbReference type="GO" id="GO:0003908">
    <property type="term" value="F:methylated-DNA-[protein]-cysteine S-methyltransferase activity"/>
    <property type="evidence" value="ECO:0007669"/>
    <property type="project" value="UniProtKB-EC"/>
</dbReference>
<dbReference type="InterPro" id="IPR001497">
    <property type="entry name" value="MethylDNA_cys_MeTrfase_AS"/>
</dbReference>
<evidence type="ECO:0000259" key="9">
    <source>
        <dbReference type="Pfam" id="PF01035"/>
    </source>
</evidence>
<dbReference type="OrthoDB" id="9802228at2"/>
<keyword evidence="5 10" id="KW-0808">Transferase</keyword>
<evidence type="ECO:0000256" key="8">
    <source>
        <dbReference type="ARBA" id="ARBA00049348"/>
    </source>
</evidence>
<evidence type="ECO:0000313" key="10">
    <source>
        <dbReference type="EMBL" id="CCH49141.1"/>
    </source>
</evidence>
<dbReference type="HOGENOM" id="CLU_000445_52_2_7"/>
<protein>
    <recommendedName>
        <fullName evidence="3">methylated-DNA--[protein]-cysteine S-methyltransferase</fullName>
        <ecNumber evidence="3">2.1.1.63</ecNumber>
    </recommendedName>
</protein>
<dbReference type="GO" id="GO:0032259">
    <property type="term" value="P:methylation"/>
    <property type="evidence" value="ECO:0007669"/>
    <property type="project" value="UniProtKB-KW"/>
</dbReference>
<dbReference type="PROSITE" id="PS00374">
    <property type="entry name" value="MGMT"/>
    <property type="match status" value="1"/>
</dbReference>
<evidence type="ECO:0000256" key="1">
    <source>
        <dbReference type="ARBA" id="ARBA00001286"/>
    </source>
</evidence>
<dbReference type="RefSeq" id="WP_015415185.1">
    <property type="nucleotide sequence ID" value="NC_020409.1"/>
</dbReference>
<dbReference type="InterPro" id="IPR014048">
    <property type="entry name" value="MethylDNA_cys_MeTrfase_DNA-bd"/>
</dbReference>
<feature type="domain" description="Methylated-DNA-[protein]-cysteine S-methyltransferase DNA binding" evidence="9">
    <location>
        <begin position="84"/>
        <end position="163"/>
    </location>
</feature>
<dbReference type="Pfam" id="PF01035">
    <property type="entry name" value="DNA_binding_1"/>
    <property type="match status" value="1"/>
</dbReference>